<dbReference type="AlphaFoldDB" id="A0A1D2LLG5"/>
<evidence type="ECO:0000313" key="8">
    <source>
        <dbReference type="Proteomes" id="UP000270190"/>
    </source>
</evidence>
<dbReference type="RefSeq" id="WP_029090754.1">
    <property type="nucleotide sequence ID" value="NZ_CBCPHX010000002.1"/>
</dbReference>
<dbReference type="Pfam" id="PF01047">
    <property type="entry name" value="MarR"/>
    <property type="match status" value="1"/>
</dbReference>
<dbReference type="GO" id="GO:0003700">
    <property type="term" value="F:DNA-binding transcription factor activity"/>
    <property type="evidence" value="ECO:0007669"/>
    <property type="project" value="InterPro"/>
</dbReference>
<dbReference type="GO" id="GO:0003677">
    <property type="term" value="F:DNA binding"/>
    <property type="evidence" value="ECO:0007669"/>
    <property type="project" value="UniProtKB-KW"/>
</dbReference>
<evidence type="ECO:0000256" key="1">
    <source>
        <dbReference type="ARBA" id="ARBA00023015"/>
    </source>
</evidence>
<dbReference type="InterPro" id="IPR036388">
    <property type="entry name" value="WH-like_DNA-bd_sf"/>
</dbReference>
<keyword evidence="1" id="KW-0805">Transcription regulation</keyword>
<keyword evidence="3" id="KW-0804">Transcription</keyword>
<dbReference type="EMBL" id="CP023483">
    <property type="protein sequence ID" value="ATF26339.1"/>
    <property type="molecule type" value="Genomic_DNA"/>
</dbReference>
<dbReference type="InterPro" id="IPR000835">
    <property type="entry name" value="HTH_MarR-typ"/>
</dbReference>
<dbReference type="KEGG" id="bths:CNY62_08090"/>
<dbReference type="Proteomes" id="UP000243591">
    <property type="component" value="Chromosome"/>
</dbReference>
<evidence type="ECO:0000259" key="4">
    <source>
        <dbReference type="PROSITE" id="PS50995"/>
    </source>
</evidence>
<keyword evidence="7" id="KW-1185">Reference proteome</keyword>
<organism evidence="5 7">
    <name type="scientific">Brochothrix thermosphacta</name>
    <name type="common">Microbacterium thermosphactum</name>
    <dbReference type="NCBI Taxonomy" id="2756"/>
    <lineage>
        <taxon>Bacteria</taxon>
        <taxon>Bacillati</taxon>
        <taxon>Bacillota</taxon>
        <taxon>Bacilli</taxon>
        <taxon>Bacillales</taxon>
        <taxon>Listeriaceae</taxon>
        <taxon>Brochothrix</taxon>
    </lineage>
</organism>
<dbReference type="SUPFAM" id="SSF46785">
    <property type="entry name" value="Winged helix' DNA-binding domain"/>
    <property type="match status" value="1"/>
</dbReference>
<reference evidence="6" key="2">
    <citation type="submission" date="2018-04" db="EMBL/GenBank/DDBJ databases">
        <authorList>
            <person name="Go L.Y."/>
            <person name="Mitchell J.A."/>
        </authorList>
    </citation>
    <scope>NUCLEOTIDE SEQUENCE</scope>
    <source>
        <strain evidence="6">BSAS1 3</strain>
    </source>
</reference>
<evidence type="ECO:0000256" key="3">
    <source>
        <dbReference type="ARBA" id="ARBA00023163"/>
    </source>
</evidence>
<evidence type="ECO:0000313" key="7">
    <source>
        <dbReference type="Proteomes" id="UP000243591"/>
    </source>
</evidence>
<evidence type="ECO:0000313" key="6">
    <source>
        <dbReference type="EMBL" id="SPP25547.1"/>
    </source>
</evidence>
<sequence length="149" mass="17159">MNQQKRESATPYMDLIRIISMKMKVAADKQVSELGLNAQQGRVIAYIHAHQEKGIMQKDLAEVFHRRGASITSMLQGLEKKGYIERIIPKDNERIKRLYVLPKGKALIDQFHGNFERLEADLIAELNESEQQEFKRLLAKVNDSLPNIE</sequence>
<dbReference type="InterPro" id="IPR036390">
    <property type="entry name" value="WH_DNA-bd_sf"/>
</dbReference>
<name>A0A1D2LLG5_BROTH</name>
<accession>A0A1D2LLG5</accession>
<dbReference type="PROSITE" id="PS50995">
    <property type="entry name" value="HTH_MARR_2"/>
    <property type="match status" value="1"/>
</dbReference>
<feature type="domain" description="HTH marR-type" evidence="4">
    <location>
        <begin position="9"/>
        <end position="143"/>
    </location>
</feature>
<dbReference type="Gene3D" id="1.10.10.10">
    <property type="entry name" value="Winged helix-like DNA-binding domain superfamily/Winged helix DNA-binding domain"/>
    <property type="match status" value="1"/>
</dbReference>
<gene>
    <name evidence="6" type="ORF">BTBSAS_10050</name>
    <name evidence="5" type="ORF">CNY62_08090</name>
</gene>
<dbReference type="Proteomes" id="UP000270190">
    <property type="component" value="Unassembled WGS sequence"/>
</dbReference>
<dbReference type="OrthoDB" id="2612963at2"/>
<reference evidence="5 7" key="1">
    <citation type="submission" date="2017-09" db="EMBL/GenBank/DDBJ databases">
        <title>Complete Genome Sequences of Two Strains of the Meat Spoilage Bacterium Brochothrix thermosphacta Isolated from Ground Chicken.</title>
        <authorList>
            <person name="Paoli G.C."/>
            <person name="Wijey C."/>
            <person name="Chen C.-Y."/>
            <person name="Nguyen L."/>
            <person name="Yan X."/>
            <person name="Irwin P.L."/>
        </authorList>
    </citation>
    <scope>NUCLEOTIDE SEQUENCE [LARGE SCALE GENOMIC DNA]</scope>
    <source>
        <strain evidence="5 7">BI</strain>
    </source>
</reference>
<proteinExistence type="predicted"/>
<evidence type="ECO:0000313" key="5">
    <source>
        <dbReference type="EMBL" id="ATF26339.1"/>
    </source>
</evidence>
<dbReference type="PRINTS" id="PR00598">
    <property type="entry name" value="HTHMARR"/>
</dbReference>
<keyword evidence="2" id="KW-0238">DNA-binding</keyword>
<dbReference type="STRING" id="2756.BFR44_09210"/>
<dbReference type="SMART" id="SM00347">
    <property type="entry name" value="HTH_MARR"/>
    <property type="match status" value="1"/>
</dbReference>
<reference evidence="8" key="3">
    <citation type="submission" date="2018-04" db="EMBL/GenBank/DDBJ databases">
        <authorList>
            <person name="Illikoud N."/>
        </authorList>
    </citation>
    <scope>NUCLEOTIDE SEQUENCE [LARGE SCALE GENOMIC DNA]</scope>
</reference>
<dbReference type="GeneID" id="66536939"/>
<dbReference type="EMBL" id="OUNC01000001">
    <property type="protein sequence ID" value="SPP25547.1"/>
    <property type="molecule type" value="Genomic_DNA"/>
</dbReference>
<evidence type="ECO:0000256" key="2">
    <source>
        <dbReference type="ARBA" id="ARBA00023125"/>
    </source>
</evidence>
<dbReference type="PANTHER" id="PTHR42756:SF1">
    <property type="entry name" value="TRANSCRIPTIONAL REPRESSOR OF EMRAB OPERON"/>
    <property type="match status" value="1"/>
</dbReference>
<protein>
    <submittedName>
        <fullName evidence="5">MarR family transcriptional regulator</fullName>
    </submittedName>
    <submittedName>
        <fullName evidence="6">Putative transcriptional regulator</fullName>
    </submittedName>
</protein>
<dbReference type="PANTHER" id="PTHR42756">
    <property type="entry name" value="TRANSCRIPTIONAL REGULATOR, MARR"/>
    <property type="match status" value="1"/>
</dbReference>